<dbReference type="RefSeq" id="WP_091171885.1">
    <property type="nucleotide sequence ID" value="NZ_CBCSFM010000006.1"/>
</dbReference>
<sequence>MKELDLLKKDWQKSDNSFEQVSEIEIYKMIHKKSSSIVKWIFIISIIEFVVLNSLSFLLPDEKMSKSETIEIFITVLDYLSYGVALFFMYLFYKNYRSISVTSNTKKLMECILNTRKTVRYYIGYNLFLVFFVAVLLLSTEILIKSVTNHDDGARIFFKCILMLVFIIIMVGIVWLFYQLIYGILLKKLNRNYAELKKIDL</sequence>
<gene>
    <name evidence="2" type="ORF">SAMN04487942_2566</name>
</gene>
<dbReference type="EMBL" id="FODN01000006">
    <property type="protein sequence ID" value="SEO37709.1"/>
    <property type="molecule type" value="Genomic_DNA"/>
</dbReference>
<feature type="transmembrane region" description="Helical" evidence="1">
    <location>
        <begin position="37"/>
        <end position="60"/>
    </location>
</feature>
<name>A0A1H8P705_9FLAO</name>
<feature type="transmembrane region" description="Helical" evidence="1">
    <location>
        <begin position="156"/>
        <end position="178"/>
    </location>
</feature>
<evidence type="ECO:0000313" key="3">
    <source>
        <dbReference type="Proteomes" id="UP000198657"/>
    </source>
</evidence>
<proteinExistence type="predicted"/>
<accession>A0A1H8P705</accession>
<reference evidence="3" key="1">
    <citation type="submission" date="2016-10" db="EMBL/GenBank/DDBJ databases">
        <authorList>
            <person name="Varghese N."/>
            <person name="Submissions S."/>
        </authorList>
    </citation>
    <scope>NUCLEOTIDE SEQUENCE [LARGE SCALE GENOMIC DNA]</scope>
    <source>
        <strain evidence="3">CGMCC 1.8704</strain>
    </source>
</reference>
<keyword evidence="3" id="KW-1185">Reference proteome</keyword>
<dbReference type="OrthoDB" id="709028at2"/>
<dbReference type="Proteomes" id="UP000198657">
    <property type="component" value="Unassembled WGS sequence"/>
</dbReference>
<feature type="transmembrane region" description="Helical" evidence="1">
    <location>
        <begin position="122"/>
        <end position="144"/>
    </location>
</feature>
<dbReference type="AlphaFoldDB" id="A0A1H8P705"/>
<feature type="transmembrane region" description="Helical" evidence="1">
    <location>
        <begin position="72"/>
        <end position="93"/>
    </location>
</feature>
<keyword evidence="1" id="KW-1133">Transmembrane helix</keyword>
<evidence type="ECO:0000256" key="1">
    <source>
        <dbReference type="SAM" id="Phobius"/>
    </source>
</evidence>
<evidence type="ECO:0000313" key="2">
    <source>
        <dbReference type="EMBL" id="SEO37709.1"/>
    </source>
</evidence>
<keyword evidence="1" id="KW-0472">Membrane</keyword>
<protein>
    <submittedName>
        <fullName evidence="2">Uncharacterized protein</fullName>
    </submittedName>
</protein>
<keyword evidence="1" id="KW-0812">Transmembrane</keyword>
<dbReference type="STRING" id="604089.SAMN04487942_2566"/>
<organism evidence="2 3">
    <name type="scientific">Flavobacterium sinopsychrotolerans</name>
    <dbReference type="NCBI Taxonomy" id="604089"/>
    <lineage>
        <taxon>Bacteria</taxon>
        <taxon>Pseudomonadati</taxon>
        <taxon>Bacteroidota</taxon>
        <taxon>Flavobacteriia</taxon>
        <taxon>Flavobacteriales</taxon>
        <taxon>Flavobacteriaceae</taxon>
        <taxon>Flavobacterium</taxon>
    </lineage>
</organism>